<proteinExistence type="predicted"/>
<keyword evidence="4 6" id="KW-1133">Transmembrane helix</keyword>
<comment type="subcellular location">
    <subcellularLocation>
        <location evidence="1">Membrane</location>
        <topology evidence="1">Multi-pass membrane protein</topology>
    </subcellularLocation>
</comment>
<feature type="non-terminal residue" evidence="8">
    <location>
        <position position="235"/>
    </location>
</feature>
<dbReference type="GO" id="GO:0015149">
    <property type="term" value="F:hexose transmembrane transporter activity"/>
    <property type="evidence" value="ECO:0007669"/>
    <property type="project" value="TreeGrafter"/>
</dbReference>
<gene>
    <name evidence="8" type="ORF">LSTR_LSTR015679</name>
</gene>
<evidence type="ECO:0000259" key="7">
    <source>
        <dbReference type="PROSITE" id="PS50850"/>
    </source>
</evidence>
<sequence length="235" mass="25567">MVAAIGAGFQHGYNTGVLNAPQNVIEKWMSDVNIERYGMKPDKNDITFLFSLAVSIYCVGGILGALLTSTFAIYLGRRGALFVNNVFAIIAGAMMGFSKMAGSYELLIAGRWFSGLNCGLNSGLAGMYLVEISPRSMRGGLGSMYQLVIVISILVAQILGNSSVLGTDDSWPILFWLTGIVAIVQMVFLPCCPETPKHEFNHGHTERAQKSLKWLRGRDDVSAEMSTIQTEAEQE</sequence>
<dbReference type="PANTHER" id="PTHR23503:SF8">
    <property type="entry name" value="FACILITATED GLUCOSE TRANSPORTER PROTEIN 1"/>
    <property type="match status" value="1"/>
</dbReference>
<dbReference type="InterPro" id="IPR005829">
    <property type="entry name" value="Sugar_transporter_CS"/>
</dbReference>
<dbReference type="SUPFAM" id="SSF103473">
    <property type="entry name" value="MFS general substrate transporter"/>
    <property type="match status" value="1"/>
</dbReference>
<keyword evidence="2" id="KW-0813">Transport</keyword>
<reference evidence="8 9" key="1">
    <citation type="journal article" date="2017" name="Gigascience">
        <title>Genome sequence of the small brown planthopper, Laodelphax striatellus.</title>
        <authorList>
            <person name="Zhu J."/>
            <person name="Jiang F."/>
            <person name="Wang X."/>
            <person name="Yang P."/>
            <person name="Bao Y."/>
            <person name="Zhao W."/>
            <person name="Wang W."/>
            <person name="Lu H."/>
            <person name="Wang Q."/>
            <person name="Cui N."/>
            <person name="Li J."/>
            <person name="Chen X."/>
            <person name="Luo L."/>
            <person name="Yu J."/>
            <person name="Kang L."/>
            <person name="Cui F."/>
        </authorList>
    </citation>
    <scope>NUCLEOTIDE SEQUENCE [LARGE SCALE GENOMIC DNA]</scope>
    <source>
        <strain evidence="8">Lst14</strain>
    </source>
</reference>
<accession>A0A482WKW2</accession>
<feature type="transmembrane region" description="Helical" evidence="6">
    <location>
        <begin position="171"/>
        <end position="192"/>
    </location>
</feature>
<evidence type="ECO:0000256" key="6">
    <source>
        <dbReference type="SAM" id="Phobius"/>
    </source>
</evidence>
<feature type="domain" description="Major facilitator superfamily (MFS) profile" evidence="7">
    <location>
        <begin position="1"/>
        <end position="235"/>
    </location>
</feature>
<evidence type="ECO:0000313" key="9">
    <source>
        <dbReference type="Proteomes" id="UP000291343"/>
    </source>
</evidence>
<dbReference type="Pfam" id="PF00083">
    <property type="entry name" value="Sugar_tr"/>
    <property type="match status" value="1"/>
</dbReference>
<dbReference type="OrthoDB" id="4540492at2759"/>
<dbReference type="InterPro" id="IPR036259">
    <property type="entry name" value="MFS_trans_sf"/>
</dbReference>
<dbReference type="PROSITE" id="PS00217">
    <property type="entry name" value="SUGAR_TRANSPORT_2"/>
    <property type="match status" value="1"/>
</dbReference>
<evidence type="ECO:0000256" key="5">
    <source>
        <dbReference type="ARBA" id="ARBA00023136"/>
    </source>
</evidence>
<dbReference type="Proteomes" id="UP000291343">
    <property type="component" value="Unassembled WGS sequence"/>
</dbReference>
<evidence type="ECO:0000256" key="3">
    <source>
        <dbReference type="ARBA" id="ARBA00022692"/>
    </source>
</evidence>
<dbReference type="SMR" id="A0A482WKW2"/>
<feature type="transmembrane region" description="Helical" evidence="6">
    <location>
        <begin position="79"/>
        <end position="97"/>
    </location>
</feature>
<feature type="transmembrane region" description="Helical" evidence="6">
    <location>
        <begin position="142"/>
        <end position="159"/>
    </location>
</feature>
<evidence type="ECO:0000256" key="2">
    <source>
        <dbReference type="ARBA" id="ARBA00022448"/>
    </source>
</evidence>
<name>A0A482WKW2_LAOST</name>
<dbReference type="GO" id="GO:0016020">
    <property type="term" value="C:membrane"/>
    <property type="evidence" value="ECO:0007669"/>
    <property type="project" value="UniProtKB-SubCell"/>
</dbReference>
<evidence type="ECO:0000313" key="8">
    <source>
        <dbReference type="EMBL" id="RZF33960.1"/>
    </source>
</evidence>
<dbReference type="EMBL" id="QKKF02033090">
    <property type="protein sequence ID" value="RZF33960.1"/>
    <property type="molecule type" value="Genomic_DNA"/>
</dbReference>
<dbReference type="Gene3D" id="1.20.1250.20">
    <property type="entry name" value="MFS general substrate transporter like domains"/>
    <property type="match status" value="1"/>
</dbReference>
<dbReference type="InterPro" id="IPR020846">
    <property type="entry name" value="MFS_dom"/>
</dbReference>
<keyword evidence="5 6" id="KW-0472">Membrane</keyword>
<dbReference type="STRING" id="195883.A0A482WKW2"/>
<feature type="transmembrane region" description="Helical" evidence="6">
    <location>
        <begin position="46"/>
        <end position="67"/>
    </location>
</feature>
<comment type="caution">
    <text evidence="8">The sequence shown here is derived from an EMBL/GenBank/DDBJ whole genome shotgun (WGS) entry which is preliminary data.</text>
</comment>
<feature type="transmembrane region" description="Helical" evidence="6">
    <location>
        <begin position="109"/>
        <end position="130"/>
    </location>
</feature>
<dbReference type="AlphaFoldDB" id="A0A482WKW2"/>
<dbReference type="PROSITE" id="PS50850">
    <property type="entry name" value="MFS"/>
    <property type="match status" value="1"/>
</dbReference>
<keyword evidence="3 6" id="KW-0812">Transmembrane</keyword>
<protein>
    <recommendedName>
        <fullName evidence="7">Major facilitator superfamily (MFS) profile domain-containing protein</fullName>
    </recommendedName>
</protein>
<organism evidence="8 9">
    <name type="scientific">Laodelphax striatellus</name>
    <name type="common">Small brown planthopper</name>
    <name type="synonym">Delphax striatella</name>
    <dbReference type="NCBI Taxonomy" id="195883"/>
    <lineage>
        <taxon>Eukaryota</taxon>
        <taxon>Metazoa</taxon>
        <taxon>Ecdysozoa</taxon>
        <taxon>Arthropoda</taxon>
        <taxon>Hexapoda</taxon>
        <taxon>Insecta</taxon>
        <taxon>Pterygota</taxon>
        <taxon>Neoptera</taxon>
        <taxon>Paraneoptera</taxon>
        <taxon>Hemiptera</taxon>
        <taxon>Auchenorrhyncha</taxon>
        <taxon>Fulgoroidea</taxon>
        <taxon>Delphacidae</taxon>
        <taxon>Criomorphinae</taxon>
        <taxon>Laodelphax</taxon>
    </lineage>
</organism>
<dbReference type="PANTHER" id="PTHR23503">
    <property type="entry name" value="SOLUTE CARRIER FAMILY 2"/>
    <property type="match status" value="1"/>
</dbReference>
<dbReference type="InParanoid" id="A0A482WKW2"/>
<evidence type="ECO:0000256" key="4">
    <source>
        <dbReference type="ARBA" id="ARBA00022989"/>
    </source>
</evidence>
<dbReference type="InterPro" id="IPR005828">
    <property type="entry name" value="MFS_sugar_transport-like"/>
</dbReference>
<keyword evidence="9" id="KW-1185">Reference proteome</keyword>
<dbReference type="InterPro" id="IPR045263">
    <property type="entry name" value="GLUT"/>
</dbReference>
<evidence type="ECO:0000256" key="1">
    <source>
        <dbReference type="ARBA" id="ARBA00004141"/>
    </source>
</evidence>